<dbReference type="RefSeq" id="WP_310377053.1">
    <property type="nucleotide sequence ID" value="NZ_JAVDXT010000006.1"/>
</dbReference>
<dbReference type="EMBL" id="JAVDXT010000006">
    <property type="protein sequence ID" value="MDR7380032.1"/>
    <property type="molecule type" value="Genomic_DNA"/>
</dbReference>
<protein>
    <submittedName>
        <fullName evidence="1">Cytochrome c-type biogenesis protein CcmH/NrfF</fullName>
    </submittedName>
</protein>
<name>A0ABU2CFC3_9BURK</name>
<reference evidence="1 2" key="1">
    <citation type="submission" date="2023-07" db="EMBL/GenBank/DDBJ databases">
        <title>Sorghum-associated microbial communities from plants grown in Nebraska, USA.</title>
        <authorList>
            <person name="Schachtman D."/>
        </authorList>
    </citation>
    <scope>NUCLEOTIDE SEQUENCE [LARGE SCALE GENOMIC DNA]</scope>
    <source>
        <strain evidence="1 2">BE313</strain>
    </source>
</reference>
<proteinExistence type="predicted"/>
<organism evidence="1 2">
    <name type="scientific">Rhodoferax ferrireducens</name>
    <dbReference type="NCBI Taxonomy" id="192843"/>
    <lineage>
        <taxon>Bacteria</taxon>
        <taxon>Pseudomonadati</taxon>
        <taxon>Pseudomonadota</taxon>
        <taxon>Betaproteobacteria</taxon>
        <taxon>Burkholderiales</taxon>
        <taxon>Comamonadaceae</taxon>
        <taxon>Rhodoferax</taxon>
    </lineage>
</organism>
<sequence length="67" mass="7392">MATKTISYIASFQDFGLHHFKASQLVSKIRCKQCANLNDHDGHLAELLKRCVLGVGTVARNAHKGKI</sequence>
<comment type="caution">
    <text evidence="1">The sequence shown here is derived from an EMBL/GenBank/DDBJ whole genome shotgun (WGS) entry which is preliminary data.</text>
</comment>
<gene>
    <name evidence="1" type="ORF">J2X19_004734</name>
</gene>
<evidence type="ECO:0000313" key="2">
    <source>
        <dbReference type="Proteomes" id="UP001180487"/>
    </source>
</evidence>
<keyword evidence="2" id="KW-1185">Reference proteome</keyword>
<dbReference type="Proteomes" id="UP001180487">
    <property type="component" value="Unassembled WGS sequence"/>
</dbReference>
<evidence type="ECO:0000313" key="1">
    <source>
        <dbReference type="EMBL" id="MDR7380032.1"/>
    </source>
</evidence>
<accession>A0ABU2CFC3</accession>